<dbReference type="PROSITE" id="PS01186">
    <property type="entry name" value="EGF_2"/>
    <property type="match status" value="1"/>
</dbReference>
<evidence type="ECO:0000256" key="1">
    <source>
        <dbReference type="SAM" id="SignalP"/>
    </source>
</evidence>
<evidence type="ECO:0000259" key="2">
    <source>
        <dbReference type="PROSITE" id="PS01186"/>
    </source>
</evidence>
<accession>A0A023FCK2</accession>
<dbReference type="AlphaFoldDB" id="A0A023FCK2"/>
<feature type="domain" description="EGF-like" evidence="2">
    <location>
        <begin position="9"/>
        <end position="20"/>
    </location>
</feature>
<feature type="chain" id="PRO_5001516366" evidence="1">
    <location>
        <begin position="21"/>
        <end position="126"/>
    </location>
</feature>
<feature type="signal peptide" evidence="1">
    <location>
        <begin position="1"/>
        <end position="20"/>
    </location>
</feature>
<name>A0A023FCK2_AMBCJ</name>
<reference evidence="3" key="1">
    <citation type="submission" date="2014-03" db="EMBL/GenBank/DDBJ databases">
        <title>The sialotranscriptome of Amblyomma triste, Amblyomma parvum and Amblyomma cajennense ticks, uncovered by 454-based RNA-seq.</title>
        <authorList>
            <person name="Garcia G.R."/>
            <person name="Gardinassi L.G."/>
            <person name="Ribeiro J.M."/>
            <person name="Anatriello E."/>
            <person name="Ferreira B.R."/>
            <person name="Moreira H.N."/>
            <person name="Mafra C."/>
            <person name="Olegario M.M."/>
            <person name="Szabo P.J."/>
            <person name="Miranda-Santos I.K."/>
            <person name="Maruyama S.R."/>
        </authorList>
    </citation>
    <scope>NUCLEOTIDE SEQUENCE</scope>
    <source>
        <strain evidence="3">Uberlandia</strain>
        <tissue evidence="3">Salivary glands</tissue>
    </source>
</reference>
<protein>
    <submittedName>
        <fullName evidence="3">Putative secreted protein</fullName>
    </submittedName>
</protein>
<sequence length="126" mass="13873">MRSFFSLYCFCSIGFSGGLCVVVQEQSACSEVSASDHQEASNGQRKSACDNFYQHVCASPHEAASTATPESLKDALYRKLEAILEEDPPETGRMPHVEDSDADRSKSVKTMAKGLYWACRKALTMH</sequence>
<keyword evidence="1" id="KW-0732">Signal</keyword>
<evidence type="ECO:0000313" key="3">
    <source>
        <dbReference type="EMBL" id="JAC19020.1"/>
    </source>
</evidence>
<dbReference type="InterPro" id="IPR000742">
    <property type="entry name" value="EGF"/>
</dbReference>
<proteinExistence type="evidence at transcript level"/>
<dbReference type="EMBL" id="GBBK01005462">
    <property type="protein sequence ID" value="JAC19020.1"/>
    <property type="molecule type" value="mRNA"/>
</dbReference>
<organism evidence="3">
    <name type="scientific">Amblyomma cajennense</name>
    <name type="common">Cayenne tick</name>
    <name type="synonym">Acarus cajennensis</name>
    <dbReference type="NCBI Taxonomy" id="34607"/>
    <lineage>
        <taxon>Eukaryota</taxon>
        <taxon>Metazoa</taxon>
        <taxon>Ecdysozoa</taxon>
        <taxon>Arthropoda</taxon>
        <taxon>Chelicerata</taxon>
        <taxon>Arachnida</taxon>
        <taxon>Acari</taxon>
        <taxon>Parasitiformes</taxon>
        <taxon>Ixodida</taxon>
        <taxon>Ixodoidea</taxon>
        <taxon>Ixodidae</taxon>
        <taxon>Amblyomminae</taxon>
        <taxon>Amblyomma</taxon>
    </lineage>
</organism>